<evidence type="ECO:0000313" key="2">
    <source>
        <dbReference type="Proteomes" id="UP000252530"/>
    </source>
</evidence>
<keyword evidence="2" id="KW-1185">Reference proteome</keyword>
<accession>A0A366KB62</accession>
<dbReference type="EMBL" id="PDCG01000001">
    <property type="protein sequence ID" value="RBP98482.1"/>
    <property type="molecule type" value="Genomic_DNA"/>
</dbReference>
<gene>
    <name evidence="1" type="ORF">CRD60_01040</name>
</gene>
<proteinExistence type="predicted"/>
<dbReference type="AlphaFoldDB" id="A0A366KB62"/>
<protein>
    <recommendedName>
        <fullName evidence="3">DNA-binding protein</fullName>
    </recommendedName>
</protein>
<dbReference type="RefSeq" id="WP_113859456.1">
    <property type="nucleotide sequence ID" value="NZ_PDCG01000001.1"/>
</dbReference>
<evidence type="ECO:0008006" key="3">
    <source>
        <dbReference type="Google" id="ProtNLM"/>
    </source>
</evidence>
<evidence type="ECO:0000313" key="1">
    <source>
        <dbReference type="EMBL" id="RBP98482.1"/>
    </source>
</evidence>
<dbReference type="Proteomes" id="UP000252530">
    <property type="component" value="Unassembled WGS sequence"/>
</dbReference>
<sequence>MKKDVDRSELTASAIASGHLLYNTKQACEVLGGITGERLAELAGSHAIRIGKKNYYRPEDLVEVRDSLVYGRQS</sequence>
<reference evidence="1 2" key="1">
    <citation type="submission" date="2017-10" db="EMBL/GenBank/DDBJ databases">
        <title>Bifidobacterium xylocopum sp. nov. and Bifidobacterium aemilianum sp. nov., from the carpenter bee (Xylocopa violacea) digestive tract.</title>
        <authorList>
            <person name="Alberoni D."/>
            <person name="Baffoni L."/>
            <person name="Di Gioia D."/>
            <person name="Gaggia F."/>
            <person name="Biavati B."/>
        </authorList>
    </citation>
    <scope>NUCLEOTIDE SEQUENCE [LARGE SCALE GENOMIC DNA]</scope>
    <source>
        <strain evidence="1 2">XV10</strain>
    </source>
</reference>
<comment type="caution">
    <text evidence="1">The sequence shown here is derived from an EMBL/GenBank/DDBJ whole genome shotgun (WGS) entry which is preliminary data.</text>
</comment>
<name>A0A366KB62_9BIFI</name>
<organism evidence="1 2">
    <name type="scientific">Bifidobacterium aemilianum</name>
    <dbReference type="NCBI Taxonomy" id="2493120"/>
    <lineage>
        <taxon>Bacteria</taxon>
        <taxon>Bacillati</taxon>
        <taxon>Actinomycetota</taxon>
        <taxon>Actinomycetes</taxon>
        <taxon>Bifidobacteriales</taxon>
        <taxon>Bifidobacteriaceae</taxon>
        <taxon>Bifidobacterium</taxon>
    </lineage>
</organism>